<dbReference type="EMBL" id="BAAAEN010000030">
    <property type="protein sequence ID" value="GAA0528057.1"/>
    <property type="molecule type" value="Genomic_DNA"/>
</dbReference>
<dbReference type="PROSITE" id="PS00557">
    <property type="entry name" value="FMN_HYDROXY_ACID_DH_1"/>
    <property type="match status" value="1"/>
</dbReference>
<gene>
    <name evidence="7" type="ORF">GCM10009097_52020</name>
</gene>
<dbReference type="InterPro" id="IPR000262">
    <property type="entry name" value="FMN-dep_DH"/>
</dbReference>
<comment type="caution">
    <text evidence="7">The sequence shown here is derived from an EMBL/GenBank/DDBJ whole genome shotgun (WGS) entry which is preliminary data.</text>
</comment>
<dbReference type="InterPro" id="IPR037396">
    <property type="entry name" value="FMN_HAD"/>
</dbReference>
<evidence type="ECO:0000313" key="8">
    <source>
        <dbReference type="Proteomes" id="UP001501706"/>
    </source>
</evidence>
<accession>A0ABN1CWJ6</accession>
<proteinExistence type="inferred from homology"/>
<dbReference type="InterPro" id="IPR013785">
    <property type="entry name" value="Aldolase_TIM"/>
</dbReference>
<comment type="cofactor">
    <cofactor evidence="1">
        <name>FMN</name>
        <dbReference type="ChEBI" id="CHEBI:58210"/>
    </cofactor>
</comment>
<dbReference type="SUPFAM" id="SSF51395">
    <property type="entry name" value="FMN-linked oxidoreductases"/>
    <property type="match status" value="1"/>
</dbReference>
<organism evidence="7 8">
    <name type="scientific">Pigmentiphaga daeguensis</name>
    <dbReference type="NCBI Taxonomy" id="414049"/>
    <lineage>
        <taxon>Bacteria</taxon>
        <taxon>Pseudomonadati</taxon>
        <taxon>Pseudomonadota</taxon>
        <taxon>Betaproteobacteria</taxon>
        <taxon>Burkholderiales</taxon>
        <taxon>Alcaligenaceae</taxon>
        <taxon>Pigmentiphaga</taxon>
    </lineage>
</organism>
<evidence type="ECO:0000313" key="7">
    <source>
        <dbReference type="EMBL" id="GAA0528057.1"/>
    </source>
</evidence>
<reference evidence="7 8" key="1">
    <citation type="journal article" date="2019" name="Int. J. Syst. Evol. Microbiol.">
        <title>The Global Catalogue of Microorganisms (GCM) 10K type strain sequencing project: providing services to taxonomists for standard genome sequencing and annotation.</title>
        <authorList>
            <consortium name="The Broad Institute Genomics Platform"/>
            <consortium name="The Broad Institute Genome Sequencing Center for Infectious Disease"/>
            <person name="Wu L."/>
            <person name="Ma J."/>
        </authorList>
    </citation>
    <scope>NUCLEOTIDE SEQUENCE [LARGE SCALE GENOMIC DNA]</scope>
    <source>
        <strain evidence="7 8">JCM 14330</strain>
    </source>
</reference>
<protein>
    <submittedName>
        <fullName evidence="7">Alpha-hydroxy-acid oxidizing protein</fullName>
    </submittedName>
</protein>
<dbReference type="PANTHER" id="PTHR10578">
    <property type="entry name" value="S -2-HYDROXY-ACID OXIDASE-RELATED"/>
    <property type="match status" value="1"/>
</dbReference>
<dbReference type="Pfam" id="PF01070">
    <property type="entry name" value="FMN_dh"/>
    <property type="match status" value="1"/>
</dbReference>
<dbReference type="RefSeq" id="WP_087839753.1">
    <property type="nucleotide sequence ID" value="NZ_BAAAEN010000030.1"/>
</dbReference>
<dbReference type="InterPro" id="IPR012133">
    <property type="entry name" value="Alpha-hydoxy_acid_DH_FMN"/>
</dbReference>
<name>A0ABN1CWJ6_9BURK</name>
<keyword evidence="4" id="KW-0560">Oxidoreductase</keyword>
<keyword evidence="2" id="KW-0285">Flavoprotein</keyword>
<evidence type="ECO:0000256" key="4">
    <source>
        <dbReference type="ARBA" id="ARBA00023002"/>
    </source>
</evidence>
<dbReference type="Proteomes" id="UP001501706">
    <property type="component" value="Unassembled WGS sequence"/>
</dbReference>
<evidence type="ECO:0000256" key="2">
    <source>
        <dbReference type="ARBA" id="ARBA00022630"/>
    </source>
</evidence>
<evidence type="ECO:0000256" key="1">
    <source>
        <dbReference type="ARBA" id="ARBA00001917"/>
    </source>
</evidence>
<dbReference type="PIRSF" id="PIRSF000138">
    <property type="entry name" value="Al-hdrx_acd_dh"/>
    <property type="match status" value="1"/>
</dbReference>
<evidence type="ECO:0000256" key="5">
    <source>
        <dbReference type="ARBA" id="ARBA00024042"/>
    </source>
</evidence>
<keyword evidence="3" id="KW-0288">FMN</keyword>
<evidence type="ECO:0000259" key="6">
    <source>
        <dbReference type="PROSITE" id="PS51349"/>
    </source>
</evidence>
<comment type="similarity">
    <text evidence="5">Belongs to the FMN-dependent alpha-hydroxy acid dehydrogenase family.</text>
</comment>
<sequence length="386" mass="41474">MSTAVRALARALNAGDLRHLARRRLPRMVFDYLDGGAEEELTLRANRRAFESVFLLPRALRDVGERSQSVRILDQTWSSPVGIAPIGLAGLFWPDGDVAAARAAARAGVPYVLSTASCSTLEAVARAGGNPWFQLYVIERGLADSLVERALAAGYRHLVLTTDVPVSGRRERDLRHGFSLPMRWRARTLWDVATHPRWLMQVARYGVPQLANLASAAAGNAQAQAALLQRRMDAGFDWEALRRLRRRWPHALWLKGILHADDARRACAEGVDGMIVSNHGGRQLDGAPASLEALPAVAQAAGDRPVLLDGGIRRGGDVVKALASGARGVLMGRLPMYGLAAAGEAGVAAALDLVRQDIDRVLALLGCDDVGSLGTPWLAAPPASRL</sequence>
<dbReference type="PANTHER" id="PTHR10578:SF107">
    <property type="entry name" value="2-HYDROXYACID OXIDASE 1"/>
    <property type="match status" value="1"/>
</dbReference>
<feature type="domain" description="FMN hydroxy acid dehydrogenase" evidence="6">
    <location>
        <begin position="6"/>
        <end position="383"/>
    </location>
</feature>
<evidence type="ECO:0000256" key="3">
    <source>
        <dbReference type="ARBA" id="ARBA00022643"/>
    </source>
</evidence>
<keyword evidence="8" id="KW-1185">Reference proteome</keyword>
<dbReference type="InterPro" id="IPR008259">
    <property type="entry name" value="FMN_hydac_DH_AS"/>
</dbReference>
<dbReference type="Gene3D" id="3.20.20.70">
    <property type="entry name" value="Aldolase class I"/>
    <property type="match status" value="1"/>
</dbReference>
<dbReference type="PROSITE" id="PS51349">
    <property type="entry name" value="FMN_HYDROXY_ACID_DH_2"/>
    <property type="match status" value="1"/>
</dbReference>